<comment type="subcellular location">
    <subcellularLocation>
        <location evidence="1 13">Golgi apparatus membrane</location>
        <topology evidence="1 13">Single-pass type II membrane protein</topology>
    </subcellularLocation>
</comment>
<sequence length="334" mass="38126">MAVRQQRTLKVLICVSVLLSVVLFWCGLPASRTVEEDNNLQSSKILSSTASQPDSTGIDFKSLFTSSFPEPPCDLGQVLLILITSAPWHSEARQMIRTTWAANEQTSYPWQTVFLIGQTYDREVTKMIWNEQQKFGDILVGNYLDTYRNLTRKVMHGLKWARDRCQPEYILKTDDDCFVNTDGLPAFLTEHNIIKTGLYVGSLFPKDKRMVIREPSSKWYVSPSDYEPDTFPPYVSGIGYILSLDAADLILRAAEYVRPIPVEDVYIGVLAKMAGIQVKSSARFAKHNVNWRVCNYRYLMVIHHVSPEEQELAMGNMLKARAACQNSTRILRWK</sequence>
<evidence type="ECO:0000256" key="12">
    <source>
        <dbReference type="ARBA" id="ARBA00023180"/>
    </source>
</evidence>
<keyword evidence="4 13" id="KW-0328">Glycosyltransferase</keyword>
<dbReference type="GO" id="GO:0008499">
    <property type="term" value="F:N-acetyl-beta-D-glucosaminide beta-(1,3)-galactosyltransferase activity"/>
    <property type="evidence" value="ECO:0007669"/>
    <property type="project" value="TreeGrafter"/>
</dbReference>
<evidence type="ECO:0000256" key="11">
    <source>
        <dbReference type="ARBA" id="ARBA00023136"/>
    </source>
</evidence>
<evidence type="ECO:0000313" key="14">
    <source>
        <dbReference type="EMBL" id="KAJ1212781.1"/>
    </source>
</evidence>
<dbReference type="Pfam" id="PF01762">
    <property type="entry name" value="Galactosyl_T"/>
    <property type="match status" value="1"/>
</dbReference>
<accession>A0AAV7WIJ2</accession>
<dbReference type="AlphaFoldDB" id="A0AAV7WIJ2"/>
<keyword evidence="6" id="KW-0812">Transmembrane</keyword>
<organism evidence="14 15">
    <name type="scientific">Pleurodeles waltl</name>
    <name type="common">Iberian ribbed newt</name>
    <dbReference type="NCBI Taxonomy" id="8319"/>
    <lineage>
        <taxon>Eukaryota</taxon>
        <taxon>Metazoa</taxon>
        <taxon>Chordata</taxon>
        <taxon>Craniata</taxon>
        <taxon>Vertebrata</taxon>
        <taxon>Euteleostomi</taxon>
        <taxon>Amphibia</taxon>
        <taxon>Batrachia</taxon>
        <taxon>Caudata</taxon>
        <taxon>Salamandroidea</taxon>
        <taxon>Salamandridae</taxon>
        <taxon>Pleurodelinae</taxon>
        <taxon>Pleurodeles</taxon>
    </lineage>
</organism>
<evidence type="ECO:0000256" key="1">
    <source>
        <dbReference type="ARBA" id="ARBA00004323"/>
    </source>
</evidence>
<evidence type="ECO:0000256" key="8">
    <source>
        <dbReference type="ARBA" id="ARBA00022989"/>
    </source>
</evidence>
<keyword evidence="7" id="KW-0735">Signal-anchor</keyword>
<protein>
    <recommendedName>
        <fullName evidence="13">Hexosyltransferase</fullName>
        <ecNumber evidence="13">2.4.1.-</ecNumber>
    </recommendedName>
</protein>
<dbReference type="InterPro" id="IPR029044">
    <property type="entry name" value="Nucleotide-diphossugar_trans"/>
</dbReference>
<dbReference type="PANTHER" id="PTHR11214">
    <property type="entry name" value="BETA-1,3-N-ACETYLGLUCOSAMINYLTRANSFERASE"/>
    <property type="match status" value="1"/>
</dbReference>
<reference evidence="14" key="1">
    <citation type="journal article" date="2022" name="bioRxiv">
        <title>Sequencing and chromosome-scale assembly of the giantPleurodeles waltlgenome.</title>
        <authorList>
            <person name="Brown T."/>
            <person name="Elewa A."/>
            <person name="Iarovenko S."/>
            <person name="Subramanian E."/>
            <person name="Araus A.J."/>
            <person name="Petzold A."/>
            <person name="Susuki M."/>
            <person name="Suzuki K.-i.T."/>
            <person name="Hayashi T."/>
            <person name="Toyoda A."/>
            <person name="Oliveira C."/>
            <person name="Osipova E."/>
            <person name="Leigh N.D."/>
            <person name="Simon A."/>
            <person name="Yun M.H."/>
        </authorList>
    </citation>
    <scope>NUCLEOTIDE SEQUENCE</scope>
    <source>
        <strain evidence="14">20211129_DDA</strain>
        <tissue evidence="14">Liver</tissue>
    </source>
</reference>
<evidence type="ECO:0000256" key="5">
    <source>
        <dbReference type="ARBA" id="ARBA00022679"/>
    </source>
</evidence>
<keyword evidence="12" id="KW-0325">Glycoprotein</keyword>
<comment type="pathway">
    <text evidence="2">Protein modification; protein glycosylation.</text>
</comment>
<proteinExistence type="inferred from homology"/>
<evidence type="ECO:0000256" key="2">
    <source>
        <dbReference type="ARBA" id="ARBA00004922"/>
    </source>
</evidence>
<evidence type="ECO:0000256" key="13">
    <source>
        <dbReference type="RuleBase" id="RU363063"/>
    </source>
</evidence>
<dbReference type="Gene3D" id="3.90.550.50">
    <property type="match status" value="1"/>
</dbReference>
<evidence type="ECO:0000256" key="7">
    <source>
        <dbReference type="ARBA" id="ARBA00022968"/>
    </source>
</evidence>
<keyword evidence="9 13" id="KW-0333">Golgi apparatus</keyword>
<keyword evidence="10" id="KW-0443">Lipid metabolism</keyword>
<evidence type="ECO:0000256" key="3">
    <source>
        <dbReference type="ARBA" id="ARBA00008661"/>
    </source>
</evidence>
<dbReference type="EC" id="2.4.1.-" evidence="13"/>
<gene>
    <name evidence="14" type="ORF">NDU88_000425</name>
</gene>
<evidence type="ECO:0000256" key="6">
    <source>
        <dbReference type="ARBA" id="ARBA00022692"/>
    </source>
</evidence>
<keyword evidence="11" id="KW-0472">Membrane</keyword>
<dbReference type="GO" id="GO:0006493">
    <property type="term" value="P:protein O-linked glycosylation"/>
    <property type="evidence" value="ECO:0007669"/>
    <property type="project" value="TreeGrafter"/>
</dbReference>
<dbReference type="Proteomes" id="UP001066276">
    <property type="component" value="Chromosome 1_1"/>
</dbReference>
<dbReference type="PANTHER" id="PTHR11214:SF376">
    <property type="entry name" value="HEXOSYLTRANSFERASE"/>
    <property type="match status" value="1"/>
</dbReference>
<comment type="caution">
    <text evidence="14">The sequence shown here is derived from an EMBL/GenBank/DDBJ whole genome shotgun (WGS) entry which is preliminary data.</text>
</comment>
<evidence type="ECO:0000256" key="9">
    <source>
        <dbReference type="ARBA" id="ARBA00023034"/>
    </source>
</evidence>
<keyword evidence="15" id="KW-1185">Reference proteome</keyword>
<dbReference type="GO" id="GO:0000139">
    <property type="term" value="C:Golgi membrane"/>
    <property type="evidence" value="ECO:0007669"/>
    <property type="project" value="UniProtKB-SubCell"/>
</dbReference>
<comment type="similarity">
    <text evidence="3 13">Belongs to the glycosyltransferase 31 family.</text>
</comment>
<evidence type="ECO:0000256" key="10">
    <source>
        <dbReference type="ARBA" id="ARBA00023098"/>
    </source>
</evidence>
<dbReference type="InterPro" id="IPR002659">
    <property type="entry name" value="Glyco_trans_31"/>
</dbReference>
<dbReference type="GO" id="GO:0006629">
    <property type="term" value="P:lipid metabolic process"/>
    <property type="evidence" value="ECO:0007669"/>
    <property type="project" value="UniProtKB-KW"/>
</dbReference>
<dbReference type="SUPFAM" id="SSF53448">
    <property type="entry name" value="Nucleotide-diphospho-sugar transferases"/>
    <property type="match status" value="1"/>
</dbReference>
<keyword evidence="5" id="KW-0808">Transferase</keyword>
<keyword evidence="8" id="KW-1133">Transmembrane helix</keyword>
<name>A0AAV7WIJ2_PLEWA</name>
<dbReference type="FunFam" id="3.90.550.50:FF:000001">
    <property type="entry name" value="Hexosyltransferase"/>
    <property type="match status" value="1"/>
</dbReference>
<evidence type="ECO:0000256" key="4">
    <source>
        <dbReference type="ARBA" id="ARBA00022676"/>
    </source>
</evidence>
<evidence type="ECO:0000313" key="15">
    <source>
        <dbReference type="Proteomes" id="UP001066276"/>
    </source>
</evidence>
<dbReference type="EMBL" id="JANPWB010000001">
    <property type="protein sequence ID" value="KAJ1212781.1"/>
    <property type="molecule type" value="Genomic_DNA"/>
</dbReference>